<name>A0ABR1YS12_9PEZI</name>
<proteinExistence type="predicted"/>
<gene>
    <name evidence="2" type="ORF">HDK90DRAFT_549684</name>
</gene>
<comment type="caution">
    <text evidence="2">The sequence shown here is derived from an EMBL/GenBank/DDBJ whole genome shotgun (WGS) entry which is preliminary data.</text>
</comment>
<organism evidence="2 3">
    <name type="scientific">Phyllosticta capitalensis</name>
    <dbReference type="NCBI Taxonomy" id="121624"/>
    <lineage>
        <taxon>Eukaryota</taxon>
        <taxon>Fungi</taxon>
        <taxon>Dikarya</taxon>
        <taxon>Ascomycota</taxon>
        <taxon>Pezizomycotina</taxon>
        <taxon>Dothideomycetes</taxon>
        <taxon>Dothideomycetes incertae sedis</taxon>
        <taxon>Botryosphaeriales</taxon>
        <taxon>Phyllostictaceae</taxon>
        <taxon>Phyllosticta</taxon>
    </lineage>
</organism>
<reference evidence="2 3" key="1">
    <citation type="submission" date="2024-04" db="EMBL/GenBank/DDBJ databases">
        <title>Phyllosticta paracitricarpa is synonymous to the EU quarantine fungus P. citricarpa based on phylogenomic analyses.</title>
        <authorList>
            <consortium name="Lawrence Berkeley National Laboratory"/>
            <person name="Van Ingen-Buijs V.A."/>
            <person name="Van Westerhoven A.C."/>
            <person name="Haridas S."/>
            <person name="Skiadas P."/>
            <person name="Martin F."/>
            <person name="Groenewald J.Z."/>
            <person name="Crous P.W."/>
            <person name="Seidl M.F."/>
        </authorList>
    </citation>
    <scope>NUCLEOTIDE SEQUENCE [LARGE SCALE GENOMIC DNA]</scope>
    <source>
        <strain evidence="2 3">CBS 123374</strain>
    </source>
</reference>
<protein>
    <recommendedName>
        <fullName evidence="1">RNase H type-1 domain-containing protein</fullName>
    </recommendedName>
</protein>
<evidence type="ECO:0000313" key="2">
    <source>
        <dbReference type="EMBL" id="KAK8237780.1"/>
    </source>
</evidence>
<dbReference type="Proteomes" id="UP001492380">
    <property type="component" value="Unassembled WGS sequence"/>
</dbReference>
<dbReference type="InterPro" id="IPR012337">
    <property type="entry name" value="RNaseH-like_sf"/>
</dbReference>
<accession>A0ABR1YS12</accession>
<dbReference type="Gene3D" id="3.30.420.10">
    <property type="entry name" value="Ribonuclease H-like superfamily/Ribonuclease H"/>
    <property type="match status" value="1"/>
</dbReference>
<sequence length="235" mass="26471">MSFQEMPAGTFIAGRALHLHSAYRFNGSIIGKCQECHRFFLQSPSLPGFHHSVPIVFTDGACLDNHLPQRRRRTGYGVVLGTDPEDQFSFSFNGLEERLNHKAELRGVQKGLELGMQAVMEECWYENPVDTFVVFTDSWYAVQGITEQMPNWHLVNNEFRTPRVGERGGRLVENEPFFRGIEFTMRQIEGSGVRVGLFCVPRGSNTIANRLAGLGAQNDQGAFINTGYLGFSWFA</sequence>
<dbReference type="EMBL" id="JBBWRZ010000004">
    <property type="protein sequence ID" value="KAK8237780.1"/>
    <property type="molecule type" value="Genomic_DNA"/>
</dbReference>
<feature type="domain" description="RNase H type-1" evidence="1">
    <location>
        <begin position="50"/>
        <end position="217"/>
    </location>
</feature>
<dbReference type="Pfam" id="PF00075">
    <property type="entry name" value="RNase_H"/>
    <property type="match status" value="1"/>
</dbReference>
<dbReference type="InterPro" id="IPR002156">
    <property type="entry name" value="RNaseH_domain"/>
</dbReference>
<dbReference type="PROSITE" id="PS50879">
    <property type="entry name" value="RNASE_H_1"/>
    <property type="match status" value="1"/>
</dbReference>
<dbReference type="InterPro" id="IPR036397">
    <property type="entry name" value="RNaseH_sf"/>
</dbReference>
<keyword evidence="3" id="KW-1185">Reference proteome</keyword>
<evidence type="ECO:0000313" key="3">
    <source>
        <dbReference type="Proteomes" id="UP001492380"/>
    </source>
</evidence>
<dbReference type="SUPFAM" id="SSF53098">
    <property type="entry name" value="Ribonuclease H-like"/>
    <property type="match status" value="1"/>
</dbReference>
<evidence type="ECO:0000259" key="1">
    <source>
        <dbReference type="PROSITE" id="PS50879"/>
    </source>
</evidence>